<evidence type="ECO:0000313" key="2">
    <source>
        <dbReference type="Proteomes" id="UP001164539"/>
    </source>
</evidence>
<reference evidence="1 2" key="1">
    <citation type="journal article" date="2023" name="Science">
        <title>Complex scaffold remodeling in plant triterpene biosynthesis.</title>
        <authorList>
            <person name="De La Pena R."/>
            <person name="Hodgson H."/>
            <person name="Liu J.C."/>
            <person name="Stephenson M.J."/>
            <person name="Martin A.C."/>
            <person name="Owen C."/>
            <person name="Harkess A."/>
            <person name="Leebens-Mack J."/>
            <person name="Jimenez L.E."/>
            <person name="Osbourn A."/>
            <person name="Sattely E.S."/>
        </authorList>
    </citation>
    <scope>NUCLEOTIDE SEQUENCE [LARGE SCALE GENOMIC DNA]</scope>
    <source>
        <strain evidence="2">cv. JPN11</strain>
        <tissue evidence="1">Leaf</tissue>
    </source>
</reference>
<gene>
    <name evidence="1" type="ORF">OWV82_018580</name>
</gene>
<proteinExistence type="predicted"/>
<organism evidence="1 2">
    <name type="scientific">Melia azedarach</name>
    <name type="common">Chinaberry tree</name>
    <dbReference type="NCBI Taxonomy" id="155640"/>
    <lineage>
        <taxon>Eukaryota</taxon>
        <taxon>Viridiplantae</taxon>
        <taxon>Streptophyta</taxon>
        <taxon>Embryophyta</taxon>
        <taxon>Tracheophyta</taxon>
        <taxon>Spermatophyta</taxon>
        <taxon>Magnoliopsida</taxon>
        <taxon>eudicotyledons</taxon>
        <taxon>Gunneridae</taxon>
        <taxon>Pentapetalae</taxon>
        <taxon>rosids</taxon>
        <taxon>malvids</taxon>
        <taxon>Sapindales</taxon>
        <taxon>Meliaceae</taxon>
        <taxon>Melia</taxon>
    </lineage>
</organism>
<keyword evidence="1" id="KW-0067">ATP-binding</keyword>
<dbReference type="Proteomes" id="UP001164539">
    <property type="component" value="Chromosome 10"/>
</dbReference>
<evidence type="ECO:0000313" key="1">
    <source>
        <dbReference type="EMBL" id="KAJ4708676.1"/>
    </source>
</evidence>
<keyword evidence="1" id="KW-0347">Helicase</keyword>
<keyword evidence="2" id="KW-1185">Reference proteome</keyword>
<keyword evidence="1" id="KW-0547">Nucleotide-binding</keyword>
<comment type="caution">
    <text evidence="1">The sequence shown here is derived from an EMBL/GenBank/DDBJ whole genome shotgun (WGS) entry which is preliminary data.</text>
</comment>
<keyword evidence="1" id="KW-0378">Hydrolase</keyword>
<accession>A0ACC1XC00</accession>
<protein>
    <submittedName>
        <fullName evidence="1">DEAD-box ATP-dependent RNA helicase</fullName>
    </submittedName>
</protein>
<name>A0ACC1XC00_MELAZ</name>
<dbReference type="EMBL" id="CM051403">
    <property type="protein sequence ID" value="KAJ4708676.1"/>
    <property type="molecule type" value="Genomic_DNA"/>
</dbReference>
<sequence length="198" mass="22898">MAEESKLNPTQFLSDKYAKAANVLERAKEKIESALHSERTQHEKHNGIDENTPLNDVKAPNMFDRVKEEIEALVDTIHHKQESQHDEKRDESTKDESNAENSEKELMLPNLIEKAKEKIEAIRHPHNKETHGRREDINESTPIDEVKGPNVFERAKEELEAVVETIHHKKEPIKTKEEKGFWCAIGKLLEKLCSPKRD</sequence>